<comment type="subcellular location">
    <subcellularLocation>
        <location evidence="1">Cell envelope</location>
    </subcellularLocation>
</comment>
<dbReference type="PROSITE" id="PS51352">
    <property type="entry name" value="THIOREDOXIN_2"/>
    <property type="match status" value="1"/>
</dbReference>
<dbReference type="PANTHER" id="PTHR42852:SF6">
    <property type="entry name" value="THIOL:DISULFIDE INTERCHANGE PROTEIN DSBE"/>
    <property type="match status" value="1"/>
</dbReference>
<accession>A0A1T5AKK8</accession>
<protein>
    <submittedName>
        <fullName evidence="6">Peroxiredoxin</fullName>
    </submittedName>
</protein>
<evidence type="ECO:0000256" key="4">
    <source>
        <dbReference type="ARBA" id="ARBA00023284"/>
    </source>
</evidence>
<dbReference type="CDD" id="cd02966">
    <property type="entry name" value="TlpA_like_family"/>
    <property type="match status" value="1"/>
</dbReference>
<dbReference type="AlphaFoldDB" id="A0A1T5AKK8"/>
<dbReference type="Proteomes" id="UP000190230">
    <property type="component" value="Unassembled WGS sequence"/>
</dbReference>
<organism evidence="6 7">
    <name type="scientific">Salegentibacter holothuriorum</name>
    <dbReference type="NCBI Taxonomy" id="241145"/>
    <lineage>
        <taxon>Bacteria</taxon>
        <taxon>Pseudomonadati</taxon>
        <taxon>Bacteroidota</taxon>
        <taxon>Flavobacteriia</taxon>
        <taxon>Flavobacteriales</taxon>
        <taxon>Flavobacteriaceae</taxon>
        <taxon>Salegentibacter</taxon>
    </lineage>
</organism>
<dbReference type="OrthoDB" id="710833at2"/>
<dbReference type="InterPro" id="IPR050553">
    <property type="entry name" value="Thioredoxin_ResA/DsbE_sf"/>
</dbReference>
<dbReference type="STRING" id="241145.SAMN05660776_0633"/>
<proteinExistence type="predicted"/>
<dbReference type="GO" id="GO:0030313">
    <property type="term" value="C:cell envelope"/>
    <property type="evidence" value="ECO:0007669"/>
    <property type="project" value="UniProtKB-SubCell"/>
</dbReference>
<dbReference type="GO" id="GO:0017004">
    <property type="term" value="P:cytochrome complex assembly"/>
    <property type="evidence" value="ECO:0007669"/>
    <property type="project" value="UniProtKB-KW"/>
</dbReference>
<dbReference type="Pfam" id="PF08534">
    <property type="entry name" value="Redoxin"/>
    <property type="match status" value="1"/>
</dbReference>
<dbReference type="Pfam" id="PF14289">
    <property type="entry name" value="DUF4369"/>
    <property type="match status" value="1"/>
</dbReference>
<evidence type="ECO:0000259" key="5">
    <source>
        <dbReference type="PROSITE" id="PS51352"/>
    </source>
</evidence>
<dbReference type="RefSeq" id="WP_079719235.1">
    <property type="nucleotide sequence ID" value="NZ_FUYY01000001.1"/>
</dbReference>
<evidence type="ECO:0000256" key="3">
    <source>
        <dbReference type="ARBA" id="ARBA00023157"/>
    </source>
</evidence>
<evidence type="ECO:0000313" key="7">
    <source>
        <dbReference type="Proteomes" id="UP000190230"/>
    </source>
</evidence>
<dbReference type="InterPro" id="IPR036249">
    <property type="entry name" value="Thioredoxin-like_sf"/>
</dbReference>
<dbReference type="PANTHER" id="PTHR42852">
    <property type="entry name" value="THIOL:DISULFIDE INTERCHANGE PROTEIN DSBE"/>
    <property type="match status" value="1"/>
</dbReference>
<keyword evidence="2" id="KW-0201">Cytochrome c-type biogenesis</keyword>
<keyword evidence="7" id="KW-1185">Reference proteome</keyword>
<evidence type="ECO:0000256" key="1">
    <source>
        <dbReference type="ARBA" id="ARBA00004196"/>
    </source>
</evidence>
<sequence>MRTSLIFIFLSITFLSNSQEFKINGDFEGTKTDSIFLQYINQEGEYVRDTLKIQDGKFTAYGKIKGTQRVFIIGNTEDNSMEDPNLGYFFLEPKTVKLTLREDNFKNLKVVNSPTQLEFENINKKSLKFVSQADSLSKANAERDVIMQKFEEIKNLELNYASRNPSSVLNPYYVSFYMRQLDQDVLRQYFNKMSEKNRNSVYGQQIKELLNSAKIVSSDKAPDFNLTDLKGNNLSMEKFSGKYLLIDFWAGWCIPCVKQLPELKVLSKKFKDKDFEILGVSFDQNKEQWKKSVIKHETQNWNHVYIGMENIRKEGSLSEKYDIQPIPAYILIDKEGRIIDRYLNASNNNNSFKDLTLKLEELMAK</sequence>
<evidence type="ECO:0000256" key="2">
    <source>
        <dbReference type="ARBA" id="ARBA00022748"/>
    </source>
</evidence>
<feature type="domain" description="Thioredoxin" evidence="5">
    <location>
        <begin position="215"/>
        <end position="364"/>
    </location>
</feature>
<evidence type="ECO:0000313" key="6">
    <source>
        <dbReference type="EMBL" id="SKB35143.1"/>
    </source>
</evidence>
<dbReference type="SUPFAM" id="SSF52833">
    <property type="entry name" value="Thioredoxin-like"/>
    <property type="match status" value="1"/>
</dbReference>
<reference evidence="7" key="1">
    <citation type="submission" date="2017-02" db="EMBL/GenBank/DDBJ databases">
        <authorList>
            <person name="Varghese N."/>
            <person name="Submissions S."/>
        </authorList>
    </citation>
    <scope>NUCLEOTIDE SEQUENCE [LARGE SCALE GENOMIC DNA]</scope>
    <source>
        <strain evidence="7">DSM 23405</strain>
    </source>
</reference>
<dbReference type="InterPro" id="IPR013740">
    <property type="entry name" value="Redoxin"/>
</dbReference>
<dbReference type="InterPro" id="IPR025380">
    <property type="entry name" value="DUF4369"/>
</dbReference>
<dbReference type="InterPro" id="IPR013766">
    <property type="entry name" value="Thioredoxin_domain"/>
</dbReference>
<keyword evidence="4" id="KW-0676">Redox-active center</keyword>
<gene>
    <name evidence="6" type="ORF">SAMN05660776_0633</name>
</gene>
<dbReference type="EMBL" id="FUYY01000001">
    <property type="protein sequence ID" value="SKB35143.1"/>
    <property type="molecule type" value="Genomic_DNA"/>
</dbReference>
<keyword evidence="3" id="KW-1015">Disulfide bond</keyword>
<dbReference type="Gene3D" id="3.40.30.10">
    <property type="entry name" value="Glutaredoxin"/>
    <property type="match status" value="1"/>
</dbReference>
<name>A0A1T5AKK8_9FLAO</name>